<evidence type="ECO:0000256" key="1">
    <source>
        <dbReference type="SAM" id="Phobius"/>
    </source>
</evidence>
<keyword evidence="1" id="KW-0812">Transmembrane</keyword>
<dbReference type="AlphaFoldDB" id="A0A9W6R4H4"/>
<feature type="transmembrane region" description="Helical" evidence="1">
    <location>
        <begin position="101"/>
        <end position="121"/>
    </location>
</feature>
<keyword evidence="1" id="KW-1133">Transmembrane helix</keyword>
<sequence length="147" mass="15263">MKIVGMKKVVAVLAALLLLAVVAQFFLAAFGAFNNAPREEGFGPHRALGYSILALAFVVTIAAALARMPGRVIGMAGLAVGLVLLQVVIKEVAGAIGDGSTVAQLIFGLHAVNGLLIMGAVEEVMRRSRKISWKPAEQSAEPSRAAS</sequence>
<evidence type="ECO:0000313" key="2">
    <source>
        <dbReference type="EMBL" id="GLY69319.1"/>
    </source>
</evidence>
<keyword evidence="1" id="KW-0472">Membrane</keyword>
<name>A0A9W6R4H4_9PSEU</name>
<dbReference type="Pfam" id="PF19728">
    <property type="entry name" value="DUF6220"/>
    <property type="match status" value="1"/>
</dbReference>
<protein>
    <submittedName>
        <fullName evidence="2">Uncharacterized protein</fullName>
    </submittedName>
</protein>
<accession>A0A9W6R4H4</accession>
<proteinExistence type="predicted"/>
<feature type="transmembrane region" description="Helical" evidence="1">
    <location>
        <begin position="72"/>
        <end position="89"/>
    </location>
</feature>
<organism evidence="2 3">
    <name type="scientific">Amycolatopsis taiwanensis</name>
    <dbReference type="NCBI Taxonomy" id="342230"/>
    <lineage>
        <taxon>Bacteria</taxon>
        <taxon>Bacillati</taxon>
        <taxon>Actinomycetota</taxon>
        <taxon>Actinomycetes</taxon>
        <taxon>Pseudonocardiales</taxon>
        <taxon>Pseudonocardiaceae</taxon>
        <taxon>Amycolatopsis</taxon>
    </lineage>
</organism>
<keyword evidence="3" id="KW-1185">Reference proteome</keyword>
<reference evidence="2" key="1">
    <citation type="submission" date="2023-03" db="EMBL/GenBank/DDBJ databases">
        <title>Amycolatopsis taiwanensis NBRC 103393.</title>
        <authorList>
            <person name="Ichikawa N."/>
            <person name="Sato H."/>
            <person name="Tonouchi N."/>
        </authorList>
    </citation>
    <scope>NUCLEOTIDE SEQUENCE</scope>
    <source>
        <strain evidence="2">NBRC 103393</strain>
    </source>
</reference>
<dbReference type="Proteomes" id="UP001165136">
    <property type="component" value="Unassembled WGS sequence"/>
</dbReference>
<evidence type="ECO:0000313" key="3">
    <source>
        <dbReference type="Proteomes" id="UP001165136"/>
    </source>
</evidence>
<comment type="caution">
    <text evidence="2">The sequence shown here is derived from an EMBL/GenBank/DDBJ whole genome shotgun (WGS) entry which is preliminary data.</text>
</comment>
<feature type="transmembrane region" description="Helical" evidence="1">
    <location>
        <begin position="47"/>
        <end position="65"/>
    </location>
</feature>
<dbReference type="InterPro" id="IPR046192">
    <property type="entry name" value="DUF6220"/>
</dbReference>
<gene>
    <name evidence="2" type="ORF">Atai01_59380</name>
</gene>
<dbReference type="EMBL" id="BSTI01000015">
    <property type="protein sequence ID" value="GLY69319.1"/>
    <property type="molecule type" value="Genomic_DNA"/>
</dbReference>